<name>A0A8E0VKU4_9TREM</name>
<keyword evidence="2" id="KW-0479">Metal-binding</keyword>
<evidence type="ECO:0000256" key="3">
    <source>
        <dbReference type="SAM" id="SignalP"/>
    </source>
</evidence>
<dbReference type="InterPro" id="IPR039123">
    <property type="entry name" value="PPTC7"/>
</dbReference>
<keyword evidence="2" id="KW-0464">Manganese</keyword>
<keyword evidence="2" id="KW-0378">Hydrolase</keyword>
<keyword evidence="3" id="KW-0732">Signal</keyword>
<dbReference type="InterPro" id="IPR001932">
    <property type="entry name" value="PPM-type_phosphatase-like_dom"/>
</dbReference>
<dbReference type="GO" id="GO:0046872">
    <property type="term" value="F:metal ion binding"/>
    <property type="evidence" value="ECO:0007669"/>
    <property type="project" value="UniProtKB-UniRule"/>
</dbReference>
<evidence type="ECO:0000256" key="2">
    <source>
        <dbReference type="RuleBase" id="RU366020"/>
    </source>
</evidence>
<comment type="cofactor">
    <cofactor evidence="2">
        <name>Mg(2+)</name>
        <dbReference type="ChEBI" id="CHEBI:18420"/>
    </cofactor>
</comment>
<dbReference type="Proteomes" id="UP000728185">
    <property type="component" value="Unassembled WGS sequence"/>
</dbReference>
<dbReference type="InterPro" id="IPR036457">
    <property type="entry name" value="PPM-type-like_dom_sf"/>
</dbReference>
<comment type="catalytic activity">
    <reaction evidence="2">
        <text>O-phospho-L-threonyl-[protein] + H2O = L-threonyl-[protein] + phosphate</text>
        <dbReference type="Rhea" id="RHEA:47004"/>
        <dbReference type="Rhea" id="RHEA-COMP:11060"/>
        <dbReference type="Rhea" id="RHEA-COMP:11605"/>
        <dbReference type="ChEBI" id="CHEBI:15377"/>
        <dbReference type="ChEBI" id="CHEBI:30013"/>
        <dbReference type="ChEBI" id="CHEBI:43474"/>
        <dbReference type="ChEBI" id="CHEBI:61977"/>
        <dbReference type="EC" id="3.1.3.16"/>
    </reaction>
</comment>
<dbReference type="PROSITE" id="PS51746">
    <property type="entry name" value="PPM_2"/>
    <property type="match status" value="1"/>
</dbReference>
<dbReference type="GO" id="GO:0004722">
    <property type="term" value="F:protein serine/threonine phosphatase activity"/>
    <property type="evidence" value="ECO:0007669"/>
    <property type="project" value="UniProtKB-EC"/>
</dbReference>
<evidence type="ECO:0000313" key="6">
    <source>
        <dbReference type="Proteomes" id="UP000728185"/>
    </source>
</evidence>
<dbReference type="Gene3D" id="3.60.40.10">
    <property type="entry name" value="PPM-type phosphatase domain"/>
    <property type="match status" value="1"/>
</dbReference>
<evidence type="ECO:0000256" key="1">
    <source>
        <dbReference type="ARBA" id="ARBA00006702"/>
    </source>
</evidence>
<protein>
    <recommendedName>
        <fullName evidence="2">Protein phosphatase</fullName>
        <ecNumber evidence="2">3.1.3.16</ecNumber>
    </recommendedName>
</protein>
<feature type="chain" id="PRO_5034101509" description="Protein phosphatase" evidence="3">
    <location>
        <begin position="26"/>
        <end position="147"/>
    </location>
</feature>
<dbReference type="AlphaFoldDB" id="A0A8E0VKU4"/>
<gene>
    <name evidence="5" type="ORF">FBUS_08349</name>
</gene>
<feature type="domain" description="PPM-type phosphatase" evidence="4">
    <location>
        <begin position="1"/>
        <end position="147"/>
    </location>
</feature>
<dbReference type="PANTHER" id="PTHR12320">
    <property type="entry name" value="PROTEIN PHOSPHATASE 2C"/>
    <property type="match status" value="1"/>
</dbReference>
<reference evidence="5" key="1">
    <citation type="submission" date="2019-05" db="EMBL/GenBank/DDBJ databases">
        <title>Annotation for the trematode Fasciolopsis buski.</title>
        <authorList>
            <person name="Choi Y.-J."/>
        </authorList>
    </citation>
    <scope>NUCLEOTIDE SEQUENCE</scope>
    <source>
        <strain evidence="5">HT</strain>
        <tissue evidence="5">Whole worm</tissue>
    </source>
</reference>
<keyword evidence="2" id="KW-0460">Magnesium</keyword>
<proteinExistence type="inferred from homology"/>
<dbReference type="EC" id="3.1.3.16" evidence="2"/>
<keyword evidence="2" id="KW-0904">Protein phosphatase</keyword>
<evidence type="ECO:0000313" key="5">
    <source>
        <dbReference type="EMBL" id="KAA0194217.1"/>
    </source>
</evidence>
<evidence type="ECO:0000259" key="4">
    <source>
        <dbReference type="PROSITE" id="PS51746"/>
    </source>
</evidence>
<sequence length="147" mass="16462">TPVLTLRCILIRIFHAISYLGVADGVGGWRTYGVDPGRFSRALVRNCERLVHTGRFKPDQPELLIAQSYEDVLTSKDPVMGSATLCVIALHKCDHRLYAASLGDSGYLVIRQGCIVQRSTHQKHTFNTPFQLASPPPVQRNNFYHDL</sequence>
<feature type="non-terminal residue" evidence="5">
    <location>
        <position position="1"/>
    </location>
</feature>
<accession>A0A8E0VKU4</accession>
<dbReference type="EMBL" id="LUCM01004518">
    <property type="protein sequence ID" value="KAA0194217.1"/>
    <property type="molecule type" value="Genomic_DNA"/>
</dbReference>
<comment type="cofactor">
    <cofactor evidence="2">
        <name>Mn(2+)</name>
        <dbReference type="ChEBI" id="CHEBI:29035"/>
    </cofactor>
</comment>
<dbReference type="GO" id="GO:0005739">
    <property type="term" value="C:mitochondrion"/>
    <property type="evidence" value="ECO:0007669"/>
    <property type="project" value="TreeGrafter"/>
</dbReference>
<dbReference type="OrthoDB" id="60843at2759"/>
<dbReference type="PANTHER" id="PTHR12320:SF1">
    <property type="entry name" value="PROTEIN PHOSPHATASE PTC7 HOMOLOG"/>
    <property type="match status" value="1"/>
</dbReference>
<feature type="signal peptide" evidence="3">
    <location>
        <begin position="1"/>
        <end position="25"/>
    </location>
</feature>
<comment type="catalytic activity">
    <reaction evidence="2">
        <text>O-phospho-L-seryl-[protein] + H2O = L-seryl-[protein] + phosphate</text>
        <dbReference type="Rhea" id="RHEA:20629"/>
        <dbReference type="Rhea" id="RHEA-COMP:9863"/>
        <dbReference type="Rhea" id="RHEA-COMP:11604"/>
        <dbReference type="ChEBI" id="CHEBI:15377"/>
        <dbReference type="ChEBI" id="CHEBI:29999"/>
        <dbReference type="ChEBI" id="CHEBI:43474"/>
        <dbReference type="ChEBI" id="CHEBI:83421"/>
        <dbReference type="EC" id="3.1.3.16"/>
    </reaction>
</comment>
<comment type="similarity">
    <text evidence="1 2">Belongs to the PP2C family.</text>
</comment>
<organism evidence="5 6">
    <name type="scientific">Fasciolopsis buskii</name>
    <dbReference type="NCBI Taxonomy" id="27845"/>
    <lineage>
        <taxon>Eukaryota</taxon>
        <taxon>Metazoa</taxon>
        <taxon>Spiralia</taxon>
        <taxon>Lophotrochozoa</taxon>
        <taxon>Platyhelminthes</taxon>
        <taxon>Trematoda</taxon>
        <taxon>Digenea</taxon>
        <taxon>Plagiorchiida</taxon>
        <taxon>Echinostomata</taxon>
        <taxon>Echinostomatoidea</taxon>
        <taxon>Fasciolidae</taxon>
        <taxon>Fasciolopsis</taxon>
    </lineage>
</organism>
<keyword evidence="6" id="KW-1185">Reference proteome</keyword>
<dbReference type="SUPFAM" id="SSF81606">
    <property type="entry name" value="PP2C-like"/>
    <property type="match status" value="1"/>
</dbReference>
<comment type="caution">
    <text evidence="5">The sequence shown here is derived from an EMBL/GenBank/DDBJ whole genome shotgun (WGS) entry which is preliminary data.</text>
</comment>